<name>A0ABW3AKQ3_9MICO</name>
<sequence>MTIPFRYDPEVDAGYIRLSNAPVDHTVDLEPTTLGLPVLIDVDASGALVGIEILNVTTTAPSLT</sequence>
<dbReference type="RefSeq" id="WP_204979345.1">
    <property type="nucleotide sequence ID" value="NZ_JBHTII010000002.1"/>
</dbReference>
<dbReference type="Proteomes" id="UP001597055">
    <property type="component" value="Unassembled WGS sequence"/>
</dbReference>
<reference evidence="2" key="1">
    <citation type="journal article" date="2019" name="Int. J. Syst. Evol. Microbiol.">
        <title>The Global Catalogue of Microorganisms (GCM) 10K type strain sequencing project: providing services to taxonomists for standard genome sequencing and annotation.</title>
        <authorList>
            <consortium name="The Broad Institute Genomics Platform"/>
            <consortium name="The Broad Institute Genome Sequencing Center for Infectious Disease"/>
            <person name="Wu L."/>
            <person name="Ma J."/>
        </authorList>
    </citation>
    <scope>NUCLEOTIDE SEQUENCE [LARGE SCALE GENOMIC DNA]</scope>
    <source>
        <strain evidence="2">CCUG 54523</strain>
    </source>
</reference>
<comment type="caution">
    <text evidence="1">The sequence shown here is derived from an EMBL/GenBank/DDBJ whole genome shotgun (WGS) entry which is preliminary data.</text>
</comment>
<dbReference type="Pfam" id="PF10049">
    <property type="entry name" value="DUF2283"/>
    <property type="match status" value="1"/>
</dbReference>
<proteinExistence type="predicted"/>
<dbReference type="EMBL" id="JBHTII010000002">
    <property type="protein sequence ID" value="MFD0791591.1"/>
    <property type="molecule type" value="Genomic_DNA"/>
</dbReference>
<protein>
    <submittedName>
        <fullName evidence="1">DUF2283 domain-containing protein</fullName>
    </submittedName>
</protein>
<evidence type="ECO:0000313" key="1">
    <source>
        <dbReference type="EMBL" id="MFD0791591.1"/>
    </source>
</evidence>
<dbReference type="InterPro" id="IPR019270">
    <property type="entry name" value="DUF2283"/>
</dbReference>
<accession>A0ABW3AKQ3</accession>
<gene>
    <name evidence="1" type="ORF">ACFQ0P_14420</name>
</gene>
<organism evidence="1 2">
    <name type="scientific">Microbacterium insulae</name>
    <dbReference type="NCBI Taxonomy" id="483014"/>
    <lineage>
        <taxon>Bacteria</taxon>
        <taxon>Bacillati</taxon>
        <taxon>Actinomycetota</taxon>
        <taxon>Actinomycetes</taxon>
        <taxon>Micrococcales</taxon>
        <taxon>Microbacteriaceae</taxon>
        <taxon>Microbacterium</taxon>
    </lineage>
</organism>
<evidence type="ECO:0000313" key="2">
    <source>
        <dbReference type="Proteomes" id="UP001597055"/>
    </source>
</evidence>
<keyword evidence="2" id="KW-1185">Reference proteome</keyword>